<name>X0WMF2_9ZZZZ</name>
<dbReference type="EMBL" id="BARS01033422">
    <property type="protein sequence ID" value="GAG25688.1"/>
    <property type="molecule type" value="Genomic_DNA"/>
</dbReference>
<protein>
    <submittedName>
        <fullName evidence="1">Uncharacterized protein</fullName>
    </submittedName>
</protein>
<reference evidence="1" key="1">
    <citation type="journal article" date="2014" name="Front. Microbiol.">
        <title>High frequency of phylogenetically diverse reductive dehalogenase-homologous genes in deep subseafloor sedimentary metagenomes.</title>
        <authorList>
            <person name="Kawai M."/>
            <person name="Futagami T."/>
            <person name="Toyoda A."/>
            <person name="Takaki Y."/>
            <person name="Nishi S."/>
            <person name="Hori S."/>
            <person name="Arai W."/>
            <person name="Tsubouchi T."/>
            <person name="Morono Y."/>
            <person name="Uchiyama I."/>
            <person name="Ito T."/>
            <person name="Fujiyama A."/>
            <person name="Inagaki F."/>
            <person name="Takami H."/>
        </authorList>
    </citation>
    <scope>NUCLEOTIDE SEQUENCE</scope>
    <source>
        <strain evidence="1">Expedition CK06-06</strain>
    </source>
</reference>
<dbReference type="AlphaFoldDB" id="X0WMF2"/>
<proteinExistence type="predicted"/>
<organism evidence="1">
    <name type="scientific">marine sediment metagenome</name>
    <dbReference type="NCBI Taxonomy" id="412755"/>
    <lineage>
        <taxon>unclassified sequences</taxon>
        <taxon>metagenomes</taxon>
        <taxon>ecological metagenomes</taxon>
    </lineage>
</organism>
<evidence type="ECO:0000313" key="1">
    <source>
        <dbReference type="EMBL" id="GAG25688.1"/>
    </source>
</evidence>
<accession>X0WMF2</accession>
<feature type="non-terminal residue" evidence="1">
    <location>
        <position position="102"/>
    </location>
</feature>
<comment type="caution">
    <text evidence="1">The sequence shown here is derived from an EMBL/GenBank/DDBJ whole genome shotgun (WGS) entry which is preliminary data.</text>
</comment>
<sequence length="102" mass="11445">MNYRPDGFDKLKDEFFGKSAIHTTHEDFLFEAGADAYAEALKEGGGFRCSIIGVQGIAGGSTIDPLRFNIQTQAIVEDFEGYTNMSLPHFNQIEYPYKKGWL</sequence>
<gene>
    <name evidence="1" type="ORF">S01H1_51759</name>
</gene>